<dbReference type="GO" id="GO:0052689">
    <property type="term" value="F:carboxylic ester hydrolase activity"/>
    <property type="evidence" value="ECO:0007669"/>
    <property type="project" value="UniProtKB-KW"/>
</dbReference>
<proteinExistence type="predicted"/>
<dbReference type="SUPFAM" id="SSF53474">
    <property type="entry name" value="alpha/beta-Hydrolases"/>
    <property type="match status" value="1"/>
</dbReference>
<dbReference type="AlphaFoldDB" id="A0A5C5WQP1"/>
<comment type="caution">
    <text evidence="6">The sequence shown here is derived from an EMBL/GenBank/DDBJ whole genome shotgun (WGS) entry which is preliminary data.</text>
</comment>
<dbReference type="InterPro" id="IPR029058">
    <property type="entry name" value="AB_hydrolase_fold"/>
</dbReference>
<dbReference type="Proteomes" id="UP000316598">
    <property type="component" value="Unassembled WGS sequence"/>
</dbReference>
<dbReference type="InterPro" id="IPR054579">
    <property type="entry name" value="GCE-like_dom"/>
</dbReference>
<evidence type="ECO:0000256" key="2">
    <source>
        <dbReference type="ARBA" id="ARBA00022729"/>
    </source>
</evidence>
<feature type="chain" id="PRO_5022750057" evidence="4">
    <location>
        <begin position="23"/>
        <end position="416"/>
    </location>
</feature>
<dbReference type="InterPro" id="IPR050261">
    <property type="entry name" value="FrsA_esterase"/>
</dbReference>
<sequence precursor="true">MNHFTGIVIVALFASTMPRAFAQTTDASPWQANRELVTKLSEKQPEFIYEEDKVPEFDLPPVLESSTESPQHWTSVTRPKLLQQFRDHVYGNRPDTKHSVSTRQVKTVSNAFDGKATGHQMEMTVSIGDRQFSFPFVLMTPNQSKQPTPAVVFINNRSQLSLDDVVAESDTFWPARTLIERGYATASFFTSDVDPDDKDRYSDSIRSFFANGEFPSQKSWGSLSAWGWAASRMLEQLAAQPSVDADRIAVVGHSRGGKTALWAAAEDDRFAAVHSNESGCGGAALSRRQFGESVARITRVFPHWFCRAFTAYSDNESELPVDQHQLIAILAPRGVYISSADEDLWADPHGEYLALVHSAPAFELLGQAAITQTSMPPIDQQRVRGKTGYHVRSGPHNLTPFDWDMFLDFTDTLFVR</sequence>
<accession>A0A5C5WQP1</accession>
<dbReference type="EMBL" id="SJPI01000001">
    <property type="protein sequence ID" value="TWT52421.1"/>
    <property type="molecule type" value="Genomic_DNA"/>
</dbReference>
<gene>
    <name evidence="6" type="ORF">Pla22_00450</name>
</gene>
<keyword evidence="7" id="KW-1185">Reference proteome</keyword>
<evidence type="ECO:0000256" key="1">
    <source>
        <dbReference type="ARBA" id="ARBA00022487"/>
    </source>
</evidence>
<name>A0A5C5WQP1_9BACT</name>
<feature type="signal peptide" evidence="4">
    <location>
        <begin position="1"/>
        <end position="22"/>
    </location>
</feature>
<organism evidence="6 7">
    <name type="scientific">Rubripirellula amarantea</name>
    <dbReference type="NCBI Taxonomy" id="2527999"/>
    <lineage>
        <taxon>Bacteria</taxon>
        <taxon>Pseudomonadati</taxon>
        <taxon>Planctomycetota</taxon>
        <taxon>Planctomycetia</taxon>
        <taxon>Pirellulales</taxon>
        <taxon>Pirellulaceae</taxon>
        <taxon>Rubripirellula</taxon>
    </lineage>
</organism>
<dbReference type="PANTHER" id="PTHR22946:SF9">
    <property type="entry name" value="POLYKETIDE TRANSFERASE AF380"/>
    <property type="match status" value="1"/>
</dbReference>
<reference evidence="6 7" key="1">
    <citation type="submission" date="2019-02" db="EMBL/GenBank/DDBJ databases">
        <title>Deep-cultivation of Planctomycetes and their phenomic and genomic characterization uncovers novel biology.</title>
        <authorList>
            <person name="Wiegand S."/>
            <person name="Jogler M."/>
            <person name="Boedeker C."/>
            <person name="Pinto D."/>
            <person name="Vollmers J."/>
            <person name="Rivas-Marin E."/>
            <person name="Kohn T."/>
            <person name="Peeters S.H."/>
            <person name="Heuer A."/>
            <person name="Rast P."/>
            <person name="Oberbeckmann S."/>
            <person name="Bunk B."/>
            <person name="Jeske O."/>
            <person name="Meyerdierks A."/>
            <person name="Storesund J.E."/>
            <person name="Kallscheuer N."/>
            <person name="Luecker S."/>
            <person name="Lage O.M."/>
            <person name="Pohl T."/>
            <person name="Merkel B.J."/>
            <person name="Hornburger P."/>
            <person name="Mueller R.-W."/>
            <person name="Bruemmer F."/>
            <person name="Labrenz M."/>
            <person name="Spormann A.M."/>
            <person name="Op Den Camp H."/>
            <person name="Overmann J."/>
            <person name="Amann R."/>
            <person name="Jetten M.S.M."/>
            <person name="Mascher T."/>
            <person name="Medema M.H."/>
            <person name="Devos D.P."/>
            <person name="Kaster A.-K."/>
            <person name="Ovreas L."/>
            <person name="Rohde M."/>
            <person name="Galperin M.Y."/>
            <person name="Jogler C."/>
        </authorList>
    </citation>
    <scope>NUCLEOTIDE SEQUENCE [LARGE SCALE GENOMIC DNA]</scope>
    <source>
        <strain evidence="6 7">Pla22</strain>
    </source>
</reference>
<evidence type="ECO:0000313" key="6">
    <source>
        <dbReference type="EMBL" id="TWT52421.1"/>
    </source>
</evidence>
<evidence type="ECO:0000259" key="5">
    <source>
        <dbReference type="Pfam" id="PF22244"/>
    </source>
</evidence>
<keyword evidence="3 6" id="KW-0378">Hydrolase</keyword>
<evidence type="ECO:0000256" key="3">
    <source>
        <dbReference type="ARBA" id="ARBA00022801"/>
    </source>
</evidence>
<evidence type="ECO:0000256" key="4">
    <source>
        <dbReference type="SAM" id="SignalP"/>
    </source>
</evidence>
<protein>
    <submittedName>
        <fullName evidence="6">Alpha/beta hydrolase family protein</fullName>
    </submittedName>
</protein>
<evidence type="ECO:0000313" key="7">
    <source>
        <dbReference type="Proteomes" id="UP000316598"/>
    </source>
</evidence>
<dbReference type="PANTHER" id="PTHR22946">
    <property type="entry name" value="DIENELACTONE HYDROLASE DOMAIN-CONTAINING PROTEIN-RELATED"/>
    <property type="match status" value="1"/>
</dbReference>
<dbReference type="Pfam" id="PF22244">
    <property type="entry name" value="GCE_fung"/>
    <property type="match status" value="1"/>
</dbReference>
<keyword evidence="1" id="KW-0719">Serine esterase</keyword>
<feature type="domain" description="4-O-methyl-glucuronoyl methylesterase-like" evidence="5">
    <location>
        <begin position="124"/>
        <end position="366"/>
    </location>
</feature>
<keyword evidence="2 4" id="KW-0732">Signal</keyword>
<dbReference type="OrthoDB" id="9809261at2"/>
<dbReference type="Gene3D" id="3.40.50.1820">
    <property type="entry name" value="alpha/beta hydrolase"/>
    <property type="match status" value="1"/>
</dbReference>